<proteinExistence type="predicted"/>
<gene>
    <name evidence="3" type="ORF">CEP51_000269</name>
</gene>
<evidence type="ECO:0000313" key="4">
    <source>
        <dbReference type="Proteomes" id="UP000287972"/>
    </source>
</evidence>
<dbReference type="Proteomes" id="UP000287972">
    <property type="component" value="Unassembled WGS sequence"/>
</dbReference>
<dbReference type="GO" id="GO:0005634">
    <property type="term" value="C:nucleus"/>
    <property type="evidence" value="ECO:0007669"/>
    <property type="project" value="TreeGrafter"/>
</dbReference>
<evidence type="ECO:0000256" key="2">
    <source>
        <dbReference type="SAM" id="MobiDB-lite"/>
    </source>
</evidence>
<dbReference type="GO" id="GO:0045944">
    <property type="term" value="P:positive regulation of transcription by RNA polymerase II"/>
    <property type="evidence" value="ECO:0007669"/>
    <property type="project" value="TreeGrafter"/>
</dbReference>
<keyword evidence="4" id="KW-1185">Reference proteome</keyword>
<feature type="region of interest" description="Disordered" evidence="2">
    <location>
        <begin position="410"/>
        <end position="442"/>
    </location>
</feature>
<feature type="compositionally biased region" description="Polar residues" evidence="2">
    <location>
        <begin position="413"/>
        <end position="426"/>
    </location>
</feature>
<evidence type="ECO:0000256" key="1">
    <source>
        <dbReference type="ARBA" id="ARBA00023242"/>
    </source>
</evidence>
<comment type="caution">
    <text evidence="3">The sequence shown here is derived from an EMBL/GenBank/DDBJ whole genome shotgun (WGS) entry which is preliminary data.</text>
</comment>
<accession>A0A428SNI1</accession>
<dbReference type="PANTHER" id="PTHR37534">
    <property type="entry name" value="TRANSCRIPTIONAL ACTIVATOR PROTEIN UGA3"/>
    <property type="match status" value="1"/>
</dbReference>
<dbReference type="PANTHER" id="PTHR37534:SF25">
    <property type="entry name" value="ZN(II)2CYS6 TRANSCRIPTION FACTOR (EUROFUNG)"/>
    <property type="match status" value="1"/>
</dbReference>
<dbReference type="GO" id="GO:0000976">
    <property type="term" value="F:transcription cis-regulatory region binding"/>
    <property type="evidence" value="ECO:0007669"/>
    <property type="project" value="TreeGrafter"/>
</dbReference>
<sequence length="475" mass="53648">MAASIGQGWSNPLPSLLPVAEPLDEDETGSETGFIAEFGFGPPLDNRKEAEYFMHFIHELAPWFDVCDPARHFGTEVPKRARHFPFLAYSILAFSSRQISLKNGIPDDSHETYHSHALRILIPILDDPIGAVNENVLAGIVILRSYEEMTDTDKNTHLTGSSRLLNSEFRFAAQGGLGEAASWVVLRQDMYVSLTRSRPLRTNMDSYRDSQSFVDTCDESLANRVVFICGRVLAYAFGPDSRLDPVLWAELGEDLRRWYETTPWKVLSWSPDSPAREGGEKSVFPTLWMARHIQVLGYQHYYIARMLLNIFDPQLWTPGFDAIRSRAASDEAVRKDLRTLLGLTISNPNLPTAYFTAHHTLYACGVYLKDEREHQEVFRFLEDMWNSMGWPTREVAAQLRKDWGLDKHFPENASISPHQSSAQRFSGDQAWDPEPGVWGQGSPIMDQGRKLAFFANSNKFFASGSDPSPLVLDPG</sequence>
<name>A0A428SNI1_9HYPO</name>
<dbReference type="GO" id="GO:0003700">
    <property type="term" value="F:DNA-binding transcription factor activity"/>
    <property type="evidence" value="ECO:0007669"/>
    <property type="project" value="TreeGrafter"/>
</dbReference>
<evidence type="ECO:0000313" key="3">
    <source>
        <dbReference type="EMBL" id="RSL91327.1"/>
    </source>
</evidence>
<dbReference type="AlphaFoldDB" id="A0A428SNI1"/>
<keyword evidence="1" id="KW-0539">Nucleus</keyword>
<evidence type="ECO:0008006" key="5">
    <source>
        <dbReference type="Google" id="ProtNLM"/>
    </source>
</evidence>
<protein>
    <recommendedName>
        <fullName evidence="5">Transcription factor domain-containing protein</fullName>
    </recommendedName>
</protein>
<reference evidence="3 4" key="1">
    <citation type="submission" date="2017-06" db="EMBL/GenBank/DDBJ databases">
        <title>Comparative genomic analysis of Ambrosia Fusariam Clade fungi.</title>
        <authorList>
            <person name="Stajich J.E."/>
            <person name="Carrillo J."/>
            <person name="Kijimoto T."/>
            <person name="Eskalen A."/>
            <person name="O'Donnell K."/>
            <person name="Kasson M."/>
        </authorList>
    </citation>
    <scope>NUCLEOTIDE SEQUENCE [LARGE SCALE GENOMIC DNA]</scope>
    <source>
        <strain evidence="3 4">NRRL62606</strain>
    </source>
</reference>
<dbReference type="CDD" id="cd12148">
    <property type="entry name" value="fungal_TF_MHR"/>
    <property type="match status" value="1"/>
</dbReference>
<organism evidence="3 4">
    <name type="scientific">Fusarium floridanum</name>
    <dbReference type="NCBI Taxonomy" id="1325733"/>
    <lineage>
        <taxon>Eukaryota</taxon>
        <taxon>Fungi</taxon>
        <taxon>Dikarya</taxon>
        <taxon>Ascomycota</taxon>
        <taxon>Pezizomycotina</taxon>
        <taxon>Sordariomycetes</taxon>
        <taxon>Hypocreomycetidae</taxon>
        <taxon>Hypocreales</taxon>
        <taxon>Nectriaceae</taxon>
        <taxon>Fusarium</taxon>
        <taxon>Fusarium solani species complex</taxon>
    </lineage>
</organism>
<dbReference type="EMBL" id="NKCL01000003">
    <property type="protein sequence ID" value="RSL91327.1"/>
    <property type="molecule type" value="Genomic_DNA"/>
</dbReference>